<keyword evidence="2" id="KW-0808">Transferase</keyword>
<keyword evidence="2" id="KW-0418">Kinase</keyword>
<reference evidence="2" key="2">
    <citation type="submission" date="2021-04" db="EMBL/GenBank/DDBJ databases">
        <authorList>
            <person name="Gilroy R."/>
        </authorList>
    </citation>
    <scope>NUCLEOTIDE SEQUENCE</scope>
    <source>
        <strain evidence="2">CHK191-13928</strain>
    </source>
</reference>
<organism evidence="2 3">
    <name type="scientific">Candidatus Anaerostipes excrementavium</name>
    <dbReference type="NCBI Taxonomy" id="2838463"/>
    <lineage>
        <taxon>Bacteria</taxon>
        <taxon>Bacillati</taxon>
        <taxon>Bacillota</taxon>
        <taxon>Clostridia</taxon>
        <taxon>Lachnospirales</taxon>
        <taxon>Lachnospiraceae</taxon>
        <taxon>Anaerostipes</taxon>
    </lineage>
</organism>
<evidence type="ECO:0000313" key="3">
    <source>
        <dbReference type="Proteomes" id="UP000886721"/>
    </source>
</evidence>
<proteinExistence type="predicted"/>
<gene>
    <name evidence="2" type="ORF">H9735_11205</name>
</gene>
<sequence>MKYKLAGFIAMLCMAGVIFGLSQAEKEQPNVRVHQHLQDIPEKCDCDNSQLCTHLPLVVIETGGEDIPGAIVGSNAQNADDSVQQYTTAADGSEMLSVKVSVMDDPDKRHHPDDDPDVESSALIRIRGNSSRRFDKKNYLLRFTDKKGDYQEEEIMGMDAHYEWALHGPYLDKSLIRNYMWYNIAGEIMDYSPNVRFCEVILNGKYIGLYLMTETITNGEDSRLNISEPVEDTTETGYLLRLDRYSEDQLRNLDNFTAYTFRNNNQLEIRYPRSGALTPEMQRAIEQEFSDFEKALYSFDYDTDDYGYWHYIDTGSFVDYWIMNEFTSNTDAGRYSTYLYKDIGGRYKTVIWDFNSACDNYQASETSPYTFHMQEEVWYYMLMKEEDFTERIIDRYRELRKTYLSDEYLENYIDETLEYLGDAIDRNFSVWGYTFDLPLLRPENRNIESHEEAVKQLKKYIKTRGKWMDENIESIKQYSHASKNKRYNH</sequence>
<evidence type="ECO:0000313" key="2">
    <source>
        <dbReference type="EMBL" id="HIX68672.1"/>
    </source>
</evidence>
<dbReference type="Pfam" id="PF08757">
    <property type="entry name" value="CotH"/>
    <property type="match status" value="1"/>
</dbReference>
<accession>A0A9D1WX00</accession>
<name>A0A9D1WX00_9FIRM</name>
<dbReference type="GO" id="GO:0016301">
    <property type="term" value="F:kinase activity"/>
    <property type="evidence" value="ECO:0007669"/>
    <property type="project" value="UniProtKB-KW"/>
</dbReference>
<comment type="caution">
    <text evidence="2">The sequence shown here is derived from an EMBL/GenBank/DDBJ whole genome shotgun (WGS) entry which is preliminary data.</text>
</comment>
<dbReference type="Proteomes" id="UP000886721">
    <property type="component" value="Unassembled WGS sequence"/>
</dbReference>
<dbReference type="EMBL" id="DXEM01000034">
    <property type="protein sequence ID" value="HIX68672.1"/>
    <property type="molecule type" value="Genomic_DNA"/>
</dbReference>
<reference evidence="2" key="1">
    <citation type="journal article" date="2021" name="PeerJ">
        <title>Extensive microbial diversity within the chicken gut microbiome revealed by metagenomics and culture.</title>
        <authorList>
            <person name="Gilroy R."/>
            <person name="Ravi A."/>
            <person name="Getino M."/>
            <person name="Pursley I."/>
            <person name="Horton D.L."/>
            <person name="Alikhan N.F."/>
            <person name="Baker D."/>
            <person name="Gharbi K."/>
            <person name="Hall N."/>
            <person name="Watson M."/>
            <person name="Adriaenssens E.M."/>
            <person name="Foster-Nyarko E."/>
            <person name="Jarju S."/>
            <person name="Secka A."/>
            <person name="Antonio M."/>
            <person name="Oren A."/>
            <person name="Chaudhuri R.R."/>
            <person name="La Ragione R."/>
            <person name="Hildebrand F."/>
            <person name="Pallen M.J."/>
        </authorList>
    </citation>
    <scope>NUCLEOTIDE SEQUENCE</scope>
    <source>
        <strain evidence="2">CHK191-13928</strain>
    </source>
</reference>
<dbReference type="AlphaFoldDB" id="A0A9D1WX00"/>
<keyword evidence="1" id="KW-0732">Signal</keyword>
<evidence type="ECO:0000256" key="1">
    <source>
        <dbReference type="SAM" id="SignalP"/>
    </source>
</evidence>
<protein>
    <submittedName>
        <fullName evidence="2">CotH kinase family protein</fullName>
    </submittedName>
</protein>
<feature type="chain" id="PRO_5038604055" evidence="1">
    <location>
        <begin position="25"/>
        <end position="489"/>
    </location>
</feature>
<feature type="signal peptide" evidence="1">
    <location>
        <begin position="1"/>
        <end position="24"/>
    </location>
</feature>
<dbReference type="InterPro" id="IPR014867">
    <property type="entry name" value="Spore_coat_CotH_CotH2/3/7"/>
</dbReference>